<dbReference type="EMBL" id="VYVN01000009">
    <property type="protein sequence ID" value="KAA9240378.1"/>
    <property type="molecule type" value="Genomic_DNA"/>
</dbReference>
<evidence type="ECO:0000313" key="2">
    <source>
        <dbReference type="Proteomes" id="UP000326476"/>
    </source>
</evidence>
<organism evidence="1 2">
    <name type="scientific">Aerococcus tenax</name>
    <dbReference type="NCBI Taxonomy" id="3078812"/>
    <lineage>
        <taxon>Bacteria</taxon>
        <taxon>Bacillati</taxon>
        <taxon>Bacillota</taxon>
        <taxon>Bacilli</taxon>
        <taxon>Lactobacillales</taxon>
        <taxon>Aerococcaceae</taxon>
        <taxon>Aerococcus</taxon>
    </lineage>
</organism>
<accession>A0A5N1BJQ2</accession>
<protein>
    <submittedName>
        <fullName evidence="1">Uncharacterized protein</fullName>
    </submittedName>
</protein>
<gene>
    <name evidence="1" type="ORF">F6I34_04820</name>
</gene>
<proteinExistence type="predicted"/>
<reference evidence="2" key="1">
    <citation type="submission" date="2019-09" db="EMBL/GenBank/DDBJ databases">
        <title>Draft genome sequence assemblies of isolates from the urinary tract.</title>
        <authorList>
            <person name="Mores C.R."/>
            <person name="Putonti C."/>
            <person name="Wolfe A.J."/>
        </authorList>
    </citation>
    <scope>NUCLEOTIDE SEQUENCE [LARGE SCALE GENOMIC DNA]</scope>
    <source>
        <strain evidence="2">UMB8614</strain>
    </source>
</reference>
<comment type="caution">
    <text evidence="1">The sequence shown here is derived from an EMBL/GenBank/DDBJ whole genome shotgun (WGS) entry which is preliminary data.</text>
</comment>
<dbReference type="RefSeq" id="WP_111822161.1">
    <property type="nucleotide sequence ID" value="NZ_QMGY01000003.1"/>
</dbReference>
<keyword evidence="2" id="KW-1185">Reference proteome</keyword>
<dbReference type="AlphaFoldDB" id="A0A5N1BJQ2"/>
<evidence type="ECO:0000313" key="1">
    <source>
        <dbReference type="EMBL" id="KAA9240378.1"/>
    </source>
</evidence>
<sequence>MNRNSIIAEAISRITSSLLREQTDEQFCLLLESYGLEDLVAESLPYFSDTQKNGDIIMFGDSQIKLKDMHGCLKSLGISKRRFEHIPYDEITNYNFRNLEYNNSYRLILIGPMPHSAKGMGDSNSVIEWLTNNKNIAKTIKLDNLKVTKTAFKKAIQNEIESGYLKVG</sequence>
<dbReference type="Proteomes" id="UP000326476">
    <property type="component" value="Unassembled WGS sequence"/>
</dbReference>
<name>A0A5N1BJQ2_9LACT</name>